<dbReference type="InterPro" id="IPR036236">
    <property type="entry name" value="Znf_C2H2_sf"/>
</dbReference>
<keyword evidence="4" id="KW-0862">Zinc</keyword>
<dbReference type="OrthoDB" id="3437960at2759"/>
<dbReference type="SUPFAM" id="SSF57667">
    <property type="entry name" value="beta-beta-alpha zinc fingers"/>
    <property type="match status" value="3"/>
</dbReference>
<proteinExistence type="predicted"/>
<dbReference type="PANTHER" id="PTHR24379:SF121">
    <property type="entry name" value="C2H2-TYPE DOMAIN-CONTAINING PROTEIN"/>
    <property type="match status" value="1"/>
</dbReference>
<accession>A0A0A1WSU1</accession>
<dbReference type="PANTHER" id="PTHR24379">
    <property type="entry name" value="KRAB AND ZINC FINGER DOMAIN-CONTAINING"/>
    <property type="match status" value="1"/>
</dbReference>
<keyword evidence="2" id="KW-0677">Repeat</keyword>
<feature type="domain" description="C2H2-type" evidence="7">
    <location>
        <begin position="303"/>
        <end position="330"/>
    </location>
</feature>
<dbReference type="FunFam" id="3.30.160.60:FF:000100">
    <property type="entry name" value="Zinc finger 45-like"/>
    <property type="match status" value="1"/>
</dbReference>
<evidence type="ECO:0000256" key="3">
    <source>
        <dbReference type="ARBA" id="ARBA00022771"/>
    </source>
</evidence>
<feature type="domain" description="C2H2-type" evidence="7">
    <location>
        <begin position="247"/>
        <end position="270"/>
    </location>
</feature>
<dbReference type="Pfam" id="PF13912">
    <property type="entry name" value="zf-C2H2_6"/>
    <property type="match status" value="2"/>
</dbReference>
<dbReference type="InterPro" id="IPR006578">
    <property type="entry name" value="MADF-dom"/>
</dbReference>
<dbReference type="Gene3D" id="3.30.160.60">
    <property type="entry name" value="Classic Zinc Finger"/>
    <property type="match status" value="2"/>
</dbReference>
<evidence type="ECO:0000313" key="8">
    <source>
        <dbReference type="EMBL" id="JAD01488.1"/>
    </source>
</evidence>
<keyword evidence="3 5" id="KW-0863">Zinc-finger</keyword>
<evidence type="ECO:0000256" key="5">
    <source>
        <dbReference type="PROSITE-ProRule" id="PRU00042"/>
    </source>
</evidence>
<dbReference type="EMBL" id="GBXI01012804">
    <property type="protein sequence ID" value="JAD01488.1"/>
    <property type="molecule type" value="Transcribed_RNA"/>
</dbReference>
<feature type="region of interest" description="Disordered" evidence="6">
    <location>
        <begin position="1"/>
        <end position="21"/>
    </location>
</feature>
<evidence type="ECO:0000256" key="6">
    <source>
        <dbReference type="SAM" id="MobiDB-lite"/>
    </source>
</evidence>
<dbReference type="Pfam" id="PF10545">
    <property type="entry name" value="MADF_DNA_bdg"/>
    <property type="match status" value="1"/>
</dbReference>
<dbReference type="GeneID" id="105213454"/>
<protein>
    <submittedName>
        <fullName evidence="8">Zinc finger and SCAN domain-containing protein 5B</fullName>
    </submittedName>
</protein>
<feature type="domain" description="C2H2-type" evidence="7">
    <location>
        <begin position="330"/>
        <end position="357"/>
    </location>
</feature>
<dbReference type="GO" id="GO:0008270">
    <property type="term" value="F:zinc ion binding"/>
    <property type="evidence" value="ECO:0007669"/>
    <property type="project" value="UniProtKB-KW"/>
</dbReference>
<dbReference type="SMART" id="SM00355">
    <property type="entry name" value="ZnF_C2H2"/>
    <property type="match status" value="5"/>
</dbReference>
<evidence type="ECO:0000256" key="4">
    <source>
        <dbReference type="ARBA" id="ARBA00022833"/>
    </source>
</evidence>
<dbReference type="PROSITE" id="PS50157">
    <property type="entry name" value="ZINC_FINGER_C2H2_2"/>
    <property type="match status" value="4"/>
</dbReference>
<feature type="domain" description="C2H2-type" evidence="7">
    <location>
        <begin position="218"/>
        <end position="246"/>
    </location>
</feature>
<evidence type="ECO:0000256" key="2">
    <source>
        <dbReference type="ARBA" id="ARBA00022737"/>
    </source>
</evidence>
<dbReference type="AlphaFoldDB" id="A0A0A1WSU1"/>
<keyword evidence="1" id="KW-0479">Metal-binding</keyword>
<dbReference type="InterPro" id="IPR013087">
    <property type="entry name" value="Znf_C2H2_type"/>
</dbReference>
<name>A0A0A1WSU1_ZEUCU</name>
<sequence>MGEKNNKINANHSHIRGETDPKEEETLLHIVKIQSPFDVTTKCQRETKFVSKGERIAHLEIEILPEFLMGEIKKNASSELATYEAVDKGNKCQRTTRRCFFQLRSTDPSIILGFIDIIRVHPCQWNVQQHDFDNKDKRDRSTVIICEQMQRQFNLSISPQLVRSSILSLMRWFKHEYLRSQQVAKSNDLSYRDGYVCAHPTYFNKLKEFLPHKHLKVTSCNECQRRFKTQNQLLWHNHQVHGANKPFQCRYCKRSFLHPSTWKHHENRHTKIHVWKCELCSHKSSTKSDHNIHMVTHSDIRAFVCDLCGSSYKSSTSLNVHLRTHEAPKLQCPLCNQMFYENYRLKRHLWTHEAEHSVKAETNMALNLT</sequence>
<reference evidence="8" key="2">
    <citation type="journal article" date="2015" name="Gigascience">
        <title>Reconstructing a comprehensive transcriptome assembly of a white-pupal translocated strain of the pest fruit fly Bactrocera cucurbitae.</title>
        <authorList>
            <person name="Sim S.B."/>
            <person name="Calla B."/>
            <person name="Hall B."/>
            <person name="DeRego T."/>
            <person name="Geib S.M."/>
        </authorList>
    </citation>
    <scope>NUCLEOTIDE SEQUENCE</scope>
</reference>
<evidence type="ECO:0000256" key="1">
    <source>
        <dbReference type="ARBA" id="ARBA00022723"/>
    </source>
</evidence>
<gene>
    <name evidence="8" type="primary">ZSCAN5B_1</name>
    <name evidence="8" type="ORF">g.6000</name>
</gene>
<organism evidence="8">
    <name type="scientific">Zeugodacus cucurbitae</name>
    <name type="common">Melon fruit fly</name>
    <name type="synonym">Bactrocera cucurbitae</name>
    <dbReference type="NCBI Taxonomy" id="28588"/>
    <lineage>
        <taxon>Eukaryota</taxon>
        <taxon>Metazoa</taxon>
        <taxon>Ecdysozoa</taxon>
        <taxon>Arthropoda</taxon>
        <taxon>Hexapoda</taxon>
        <taxon>Insecta</taxon>
        <taxon>Pterygota</taxon>
        <taxon>Neoptera</taxon>
        <taxon>Endopterygota</taxon>
        <taxon>Diptera</taxon>
        <taxon>Brachycera</taxon>
        <taxon>Muscomorpha</taxon>
        <taxon>Tephritoidea</taxon>
        <taxon>Tephritidae</taxon>
        <taxon>Zeugodacus</taxon>
        <taxon>Zeugodacus</taxon>
    </lineage>
</organism>
<evidence type="ECO:0000259" key="7">
    <source>
        <dbReference type="PROSITE" id="PS50157"/>
    </source>
</evidence>
<dbReference type="PROSITE" id="PS00028">
    <property type="entry name" value="ZINC_FINGER_C2H2_1"/>
    <property type="match status" value="4"/>
</dbReference>
<reference evidence="8" key="1">
    <citation type="submission" date="2014-11" db="EMBL/GenBank/DDBJ databases">
        <authorList>
            <person name="Geib S."/>
        </authorList>
    </citation>
    <scope>NUCLEOTIDE SEQUENCE</scope>
</reference>